<gene>
    <name evidence="1" type="ORF">CMMCAS07_05015</name>
</gene>
<proteinExistence type="predicted"/>
<dbReference type="InterPro" id="IPR043519">
    <property type="entry name" value="NT_sf"/>
</dbReference>
<evidence type="ECO:0008006" key="3">
    <source>
        <dbReference type="Google" id="ProtNLM"/>
    </source>
</evidence>
<comment type="caution">
    <text evidence="1">The sequence shown here is derived from an EMBL/GenBank/DDBJ whole genome shotgun (WGS) entry which is preliminary data.</text>
</comment>
<dbReference type="SUPFAM" id="SSF81301">
    <property type="entry name" value="Nucleotidyltransferase"/>
    <property type="match status" value="1"/>
</dbReference>
<name>A0A251XLC8_CLAMM</name>
<dbReference type="Gene3D" id="3.30.460.10">
    <property type="entry name" value="Beta Polymerase, domain 2"/>
    <property type="match status" value="1"/>
</dbReference>
<sequence length="284" mass="31411">MSKVDDAFGRLKSNLEITAAEQTQAASRHALIRDHLRTRWALTDDFLTGSYDRHTKTKKLKDVDIFVVIDPDGPQGQLANGPGRAAVEALADVLSSRWSSVDFDDNVARVSYADEEVASYEVAPAFATNEGFVIPNGSSWMATNPSVHAKLVTAKNADVDKKFIPLVKMIKAINREQGEPISPSFLIEVMALDLIVAPAAAYKQEVSFFLAAAADAIHEDWRDPAGLGEHVNAHMTPSDRDRASVEIRRWQLIAENARRLEDRGEESAAIEEWRKLFGARLTRS</sequence>
<accession>A0A251XLC8</accession>
<evidence type="ECO:0000313" key="1">
    <source>
        <dbReference type="EMBL" id="OUE04285.1"/>
    </source>
</evidence>
<dbReference type="InterPro" id="IPR053550">
    <property type="entry name" value="CD-NTase"/>
</dbReference>
<protein>
    <recommendedName>
        <fullName evidence="3">Nucleotidyltransferase</fullName>
    </recommendedName>
</protein>
<dbReference type="AlphaFoldDB" id="A0A251XLC8"/>
<dbReference type="EMBL" id="MDHH01000001">
    <property type="protein sequence ID" value="OUE04285.1"/>
    <property type="molecule type" value="Genomic_DNA"/>
</dbReference>
<organism evidence="1 2">
    <name type="scientific">Clavibacter michiganensis subsp. michiganensis</name>
    <dbReference type="NCBI Taxonomy" id="33013"/>
    <lineage>
        <taxon>Bacteria</taxon>
        <taxon>Bacillati</taxon>
        <taxon>Actinomycetota</taxon>
        <taxon>Actinomycetes</taxon>
        <taxon>Micrococcales</taxon>
        <taxon>Microbacteriaceae</taxon>
        <taxon>Clavibacter</taxon>
    </lineage>
</organism>
<dbReference type="Pfam" id="PF18144">
    <property type="entry name" value="SMODS"/>
    <property type="match status" value="1"/>
</dbReference>
<keyword evidence="2" id="KW-1185">Reference proteome</keyword>
<dbReference type="Proteomes" id="UP000195062">
    <property type="component" value="Unassembled WGS sequence"/>
</dbReference>
<reference evidence="1 2" key="1">
    <citation type="submission" date="2016-08" db="EMBL/GenBank/DDBJ databases">
        <title>Genome sequence of Clavibacter michiganensis subsp. michiganensis strain CASJ007.</title>
        <authorList>
            <person name="Thapa S.P."/>
            <person name="Coaker G."/>
        </authorList>
    </citation>
    <scope>NUCLEOTIDE SEQUENCE [LARGE SCALE GENOMIC DNA]</scope>
    <source>
        <strain evidence="1">CASJ007</strain>
    </source>
</reference>
<dbReference type="NCBIfam" id="NF041117">
    <property type="entry name" value="CBASS_cyclase_b"/>
    <property type="match status" value="1"/>
</dbReference>
<dbReference type="RefSeq" id="WP_153259406.1">
    <property type="nucleotide sequence ID" value="NZ_JAVDJH010000052.1"/>
</dbReference>
<evidence type="ECO:0000313" key="2">
    <source>
        <dbReference type="Proteomes" id="UP000195062"/>
    </source>
</evidence>